<dbReference type="InterPro" id="IPR002048">
    <property type="entry name" value="EF_hand_dom"/>
</dbReference>
<dbReference type="InterPro" id="IPR042095">
    <property type="entry name" value="SUMF_sf"/>
</dbReference>
<dbReference type="SUPFAM" id="SSF56436">
    <property type="entry name" value="C-type lectin-like"/>
    <property type="match status" value="1"/>
</dbReference>
<feature type="region of interest" description="Disordered" evidence="1">
    <location>
        <begin position="379"/>
        <end position="400"/>
    </location>
</feature>
<reference evidence="3 4" key="1">
    <citation type="journal article" date="2021" name="Int. J. Syst. Evol. Microbiol.">
        <title>Amazonocrinis nigriterrae gen. nov., sp. nov., Atlanticothrix silvestris gen. nov., sp. nov. and Dendronalium phyllosphericum gen. nov., sp. nov., nostocacean cyanobacteria from Brazilian environments.</title>
        <authorList>
            <person name="Alvarenga D.O."/>
            <person name="Andreote A.P.D."/>
            <person name="Branco L.H.Z."/>
            <person name="Delbaje E."/>
            <person name="Cruz R.B."/>
            <person name="Varani A.M."/>
            <person name="Fiore M.F."/>
        </authorList>
    </citation>
    <scope>NUCLEOTIDE SEQUENCE [LARGE SCALE GENOMIC DNA]</scope>
    <source>
        <strain evidence="3 4">CENA67</strain>
    </source>
</reference>
<dbReference type="PANTHER" id="PTHR23150:SF19">
    <property type="entry name" value="FORMYLGLYCINE-GENERATING ENZYME"/>
    <property type="match status" value="1"/>
</dbReference>
<evidence type="ECO:0000256" key="1">
    <source>
        <dbReference type="SAM" id="MobiDB-lite"/>
    </source>
</evidence>
<dbReference type="SUPFAM" id="SSF52129">
    <property type="entry name" value="Caspase-like"/>
    <property type="match status" value="1"/>
</dbReference>
<dbReference type="NCBIfam" id="NF047832">
    <property type="entry name" value="caspase_w_EACC1"/>
    <property type="match status" value="1"/>
</dbReference>
<accession>A0A8J7HR12</accession>
<sequence>MAKLALLIGISEYDEPTLTALPKAVNDVEAMQRVLVNPEMGGFAADDVTVLENPERQVMEDAIYQLYDNRQKDDLLLLYFSGHGVKVENGDFYFSTRRTRKNPQGNLILPSAVAATNVHNWMNNTRSRRLVVILDCCFSGAFARGLTAKDGGTIDLQQHLGGEGRAILTASTSMQYAFESDDLNLSIYTHYLVEGIEKGAADKDGDGLISVDELHSYAKSKVQEAAPAMTPEFYPVKDGYRIFLAKSPKDDPKLKYRQEAEQRAKLNQGSFSVFALELLESQRIKWGLSQDEAIAIQEEVLQPYREYQRKRNQYEQALILAVNQETYPFTEGVQQDLQDYQQHLALRDEDIELIKQRVLAPKQAEYERQQQEAERLRQELKTVESQRQQERESAKTVFPPSFPTQTFEFDTATLTVKSSGFLGIGKKTYEINRSQGRAEFFIEDLGNGVVLEMVAIPGGKFLMGSPENEPERYSFESPQHTVTIQPFFMGKFPVTQSQWAAVAALGKVNIDLDRDPSYFKGANRPVESVSLNQAVEFCHRLSQKTGEIYRLPSEAEWEYACRAGTTTPFYFGETITTDLANYRGTDWDYQGKVYPGNYAQGPKGEYREQTTDVGKFPANPFGLFDMHGNIWEWCQDEWHNNYNNAPVDGTAWSIDNSSNNNRLLRGGSWDFNPWGCRSANRFYNARVNRSLNVGFRVVVVRRST</sequence>
<dbReference type="AlphaFoldDB" id="A0A8J7HR12"/>
<dbReference type="PROSITE" id="PS50222">
    <property type="entry name" value="EF_HAND_2"/>
    <property type="match status" value="1"/>
</dbReference>
<dbReference type="InterPro" id="IPR029030">
    <property type="entry name" value="Caspase-like_dom_sf"/>
</dbReference>
<keyword evidence="4" id="KW-1185">Reference proteome</keyword>
<evidence type="ECO:0000313" key="4">
    <source>
        <dbReference type="Proteomes" id="UP000632766"/>
    </source>
</evidence>
<organism evidence="3 4">
    <name type="scientific">Amazonocrinis nigriterrae CENA67</name>
    <dbReference type="NCBI Taxonomy" id="2794033"/>
    <lineage>
        <taxon>Bacteria</taxon>
        <taxon>Bacillati</taxon>
        <taxon>Cyanobacteriota</taxon>
        <taxon>Cyanophyceae</taxon>
        <taxon>Nostocales</taxon>
        <taxon>Nostocaceae</taxon>
        <taxon>Amazonocrinis</taxon>
        <taxon>Amazonocrinis nigriterrae</taxon>
    </lineage>
</organism>
<evidence type="ECO:0000259" key="2">
    <source>
        <dbReference type="PROSITE" id="PS50222"/>
    </source>
</evidence>
<dbReference type="PROSITE" id="PS00018">
    <property type="entry name" value="EF_HAND_1"/>
    <property type="match status" value="1"/>
</dbReference>
<gene>
    <name evidence="3" type="ORF">I8748_18170</name>
</gene>
<dbReference type="InterPro" id="IPR005532">
    <property type="entry name" value="SUMF_dom"/>
</dbReference>
<dbReference type="PANTHER" id="PTHR23150">
    <property type="entry name" value="SULFATASE MODIFYING FACTOR 1, 2"/>
    <property type="match status" value="1"/>
</dbReference>
<proteinExistence type="predicted"/>
<dbReference type="Gene3D" id="3.40.50.1460">
    <property type="match status" value="1"/>
</dbReference>
<dbReference type="GO" id="GO:0120147">
    <property type="term" value="F:formylglycine-generating oxidase activity"/>
    <property type="evidence" value="ECO:0007669"/>
    <property type="project" value="TreeGrafter"/>
</dbReference>
<dbReference type="Proteomes" id="UP000632766">
    <property type="component" value="Unassembled WGS sequence"/>
</dbReference>
<dbReference type="RefSeq" id="WP_198125939.1">
    <property type="nucleotide sequence ID" value="NZ_JAECZC010000034.1"/>
</dbReference>
<dbReference type="GO" id="GO:0004197">
    <property type="term" value="F:cysteine-type endopeptidase activity"/>
    <property type="evidence" value="ECO:0007669"/>
    <property type="project" value="InterPro"/>
</dbReference>
<dbReference type="InterPro" id="IPR016187">
    <property type="entry name" value="CTDL_fold"/>
</dbReference>
<dbReference type="InterPro" id="IPR018247">
    <property type="entry name" value="EF_Hand_1_Ca_BS"/>
</dbReference>
<dbReference type="GO" id="GO:0005509">
    <property type="term" value="F:calcium ion binding"/>
    <property type="evidence" value="ECO:0007669"/>
    <property type="project" value="InterPro"/>
</dbReference>
<protein>
    <submittedName>
        <fullName evidence="3">SUMF1/EgtB/PvdO family nonheme iron enzyme</fullName>
    </submittedName>
</protein>
<dbReference type="InterPro" id="IPR051043">
    <property type="entry name" value="Sulfatase_Mod_Factor_Kinase"/>
</dbReference>
<evidence type="ECO:0000313" key="3">
    <source>
        <dbReference type="EMBL" id="MBH8564087.1"/>
    </source>
</evidence>
<feature type="domain" description="EF-hand" evidence="2">
    <location>
        <begin position="202"/>
        <end position="224"/>
    </location>
</feature>
<comment type="caution">
    <text evidence="3">The sequence shown here is derived from an EMBL/GenBank/DDBJ whole genome shotgun (WGS) entry which is preliminary data.</text>
</comment>
<name>A0A8J7HR12_9NOST</name>
<feature type="compositionally biased region" description="Basic and acidic residues" evidence="1">
    <location>
        <begin position="379"/>
        <end position="394"/>
    </location>
</feature>
<dbReference type="InterPro" id="IPR011600">
    <property type="entry name" value="Pept_C14_caspase"/>
</dbReference>
<dbReference type="Pfam" id="PF00656">
    <property type="entry name" value="Peptidase_C14"/>
    <property type="match status" value="1"/>
</dbReference>
<dbReference type="Gene3D" id="3.90.1580.10">
    <property type="entry name" value="paralog of FGE (formylglycine-generating enzyme)"/>
    <property type="match status" value="1"/>
</dbReference>
<dbReference type="GO" id="GO:0006508">
    <property type="term" value="P:proteolysis"/>
    <property type="evidence" value="ECO:0007669"/>
    <property type="project" value="InterPro"/>
</dbReference>
<dbReference type="EMBL" id="JAECZC010000034">
    <property type="protein sequence ID" value="MBH8564087.1"/>
    <property type="molecule type" value="Genomic_DNA"/>
</dbReference>
<dbReference type="Pfam" id="PF03781">
    <property type="entry name" value="FGE-sulfatase"/>
    <property type="match status" value="1"/>
</dbReference>